<dbReference type="PRINTS" id="PR00039">
    <property type="entry name" value="HTHLYSR"/>
</dbReference>
<name>A0ABS4ECS0_9FIRM</name>
<dbReference type="Proteomes" id="UP000767291">
    <property type="component" value="Unassembled WGS sequence"/>
</dbReference>
<accession>A0ABS4ECS0</accession>
<evidence type="ECO:0000313" key="6">
    <source>
        <dbReference type="EMBL" id="MBP1855732.1"/>
    </source>
</evidence>
<reference evidence="6 7" key="1">
    <citation type="submission" date="2021-03" db="EMBL/GenBank/DDBJ databases">
        <title>Genomic Encyclopedia of Type Strains, Phase IV (KMG-IV): sequencing the most valuable type-strain genomes for metagenomic binning, comparative biology and taxonomic classification.</title>
        <authorList>
            <person name="Goeker M."/>
        </authorList>
    </citation>
    <scope>NUCLEOTIDE SEQUENCE [LARGE SCALE GENOMIC DNA]</scope>
    <source>
        <strain evidence="6 7">DSM 1289</strain>
    </source>
</reference>
<dbReference type="PANTHER" id="PTHR30126:SF39">
    <property type="entry name" value="HTH-TYPE TRANSCRIPTIONAL REGULATOR CYSL"/>
    <property type="match status" value="1"/>
</dbReference>
<dbReference type="InterPro" id="IPR005119">
    <property type="entry name" value="LysR_subst-bd"/>
</dbReference>
<keyword evidence="3 6" id="KW-0238">DNA-binding</keyword>
<dbReference type="GO" id="GO:0003677">
    <property type="term" value="F:DNA binding"/>
    <property type="evidence" value="ECO:0007669"/>
    <property type="project" value="UniProtKB-KW"/>
</dbReference>
<dbReference type="InterPro" id="IPR036390">
    <property type="entry name" value="WH_DNA-bd_sf"/>
</dbReference>
<dbReference type="Gene3D" id="3.40.190.290">
    <property type="match status" value="1"/>
</dbReference>
<evidence type="ECO:0000256" key="3">
    <source>
        <dbReference type="ARBA" id="ARBA00023125"/>
    </source>
</evidence>
<dbReference type="RefSeq" id="WP_027702995.1">
    <property type="nucleotide sequence ID" value="NZ_BAAACS010000004.1"/>
</dbReference>
<dbReference type="PROSITE" id="PS50931">
    <property type="entry name" value="HTH_LYSR"/>
    <property type="match status" value="1"/>
</dbReference>
<sequence>MLEELKTLIAVVECKNFTKAGENLKLSQPSVSTHIKNLENRFGVTLIDRSIKQKTIYITESGYILYNRSKEILNLLDKVDHEMKDVSDSVIGHVKVGASFTIGEHILPKFLTNFTKSYPDIDIEIFIQNTSQVSSHIKNLNYDVGLVEGTTSSSHFIQKYFLMDKMILAMPYDRNLSSENFSFDSLQNKIWVARENGSGTREYLNMFLNSNEIVPKNIIILGSNYAVKEAVKNGLGITIISNLVTKSDVKNKTLSTIELDENFNRHLSYIIPKNTTLSKSVDVFLSELCNYCSKFNN</sequence>
<evidence type="ECO:0000256" key="1">
    <source>
        <dbReference type="ARBA" id="ARBA00009437"/>
    </source>
</evidence>
<evidence type="ECO:0000256" key="2">
    <source>
        <dbReference type="ARBA" id="ARBA00023015"/>
    </source>
</evidence>
<keyword evidence="7" id="KW-1185">Reference proteome</keyword>
<dbReference type="Pfam" id="PF03466">
    <property type="entry name" value="LysR_substrate"/>
    <property type="match status" value="1"/>
</dbReference>
<comment type="caution">
    <text evidence="6">The sequence shown here is derived from an EMBL/GenBank/DDBJ whole genome shotgun (WGS) entry which is preliminary data.</text>
</comment>
<dbReference type="EMBL" id="JAGGJX010000004">
    <property type="protein sequence ID" value="MBP1855732.1"/>
    <property type="molecule type" value="Genomic_DNA"/>
</dbReference>
<dbReference type="SUPFAM" id="SSF46785">
    <property type="entry name" value="Winged helix' DNA-binding domain"/>
    <property type="match status" value="1"/>
</dbReference>
<dbReference type="Pfam" id="PF00126">
    <property type="entry name" value="HTH_1"/>
    <property type="match status" value="1"/>
</dbReference>
<proteinExistence type="inferred from homology"/>
<protein>
    <submittedName>
        <fullName evidence="6">DNA-binding transcriptional LysR family regulator</fullName>
    </submittedName>
</protein>
<dbReference type="SUPFAM" id="SSF53850">
    <property type="entry name" value="Periplasmic binding protein-like II"/>
    <property type="match status" value="1"/>
</dbReference>
<gene>
    <name evidence="6" type="ORF">J2Z43_002130</name>
</gene>
<dbReference type="PANTHER" id="PTHR30126">
    <property type="entry name" value="HTH-TYPE TRANSCRIPTIONAL REGULATOR"/>
    <property type="match status" value="1"/>
</dbReference>
<evidence type="ECO:0000256" key="4">
    <source>
        <dbReference type="ARBA" id="ARBA00023163"/>
    </source>
</evidence>
<dbReference type="InterPro" id="IPR036388">
    <property type="entry name" value="WH-like_DNA-bd_sf"/>
</dbReference>
<evidence type="ECO:0000313" key="7">
    <source>
        <dbReference type="Proteomes" id="UP000767291"/>
    </source>
</evidence>
<comment type="similarity">
    <text evidence="1">Belongs to the LysR transcriptional regulatory family.</text>
</comment>
<feature type="domain" description="HTH lysR-type" evidence="5">
    <location>
        <begin position="1"/>
        <end position="50"/>
    </location>
</feature>
<evidence type="ECO:0000259" key="5">
    <source>
        <dbReference type="PROSITE" id="PS50931"/>
    </source>
</evidence>
<keyword evidence="2" id="KW-0805">Transcription regulation</keyword>
<dbReference type="InterPro" id="IPR000847">
    <property type="entry name" value="LysR_HTH_N"/>
</dbReference>
<dbReference type="Gene3D" id="1.10.10.10">
    <property type="entry name" value="Winged helix-like DNA-binding domain superfamily/Winged helix DNA-binding domain"/>
    <property type="match status" value="1"/>
</dbReference>
<organism evidence="6 7">
    <name type="scientific">Metaclostridioides mangenotii</name>
    <dbReference type="NCBI Taxonomy" id="1540"/>
    <lineage>
        <taxon>Bacteria</taxon>
        <taxon>Bacillati</taxon>
        <taxon>Bacillota</taxon>
        <taxon>Clostridia</taxon>
        <taxon>Peptostreptococcales</taxon>
        <taxon>Peptostreptococcaceae</taxon>
        <taxon>Metaclostridioides</taxon>
    </lineage>
</organism>
<keyword evidence="4" id="KW-0804">Transcription</keyword>